<proteinExistence type="predicted"/>
<comment type="caution">
    <text evidence="2">The sequence shown here is derived from an EMBL/GenBank/DDBJ whole genome shotgun (WGS) entry which is preliminary data.</text>
</comment>
<evidence type="ECO:0000313" key="2">
    <source>
        <dbReference type="EMBL" id="MBR8828915.1"/>
    </source>
</evidence>
<dbReference type="EMBL" id="JADQBC010000095">
    <property type="protein sequence ID" value="MBR8828915.1"/>
    <property type="molecule type" value="Genomic_DNA"/>
</dbReference>
<organism evidence="2 3">
    <name type="scientific">Gomphosphaeria aponina SAG 52.96 = DSM 107014</name>
    <dbReference type="NCBI Taxonomy" id="1521640"/>
    <lineage>
        <taxon>Bacteria</taxon>
        <taxon>Bacillati</taxon>
        <taxon>Cyanobacteriota</taxon>
        <taxon>Cyanophyceae</taxon>
        <taxon>Oscillatoriophycideae</taxon>
        <taxon>Chroococcales</taxon>
        <taxon>Gomphosphaeriaceae</taxon>
        <taxon>Gomphosphaeria</taxon>
    </lineage>
</organism>
<evidence type="ECO:0000313" key="3">
    <source>
        <dbReference type="Proteomes" id="UP000767446"/>
    </source>
</evidence>
<evidence type="ECO:0000256" key="1">
    <source>
        <dbReference type="SAM" id="MobiDB-lite"/>
    </source>
</evidence>
<dbReference type="Proteomes" id="UP000767446">
    <property type="component" value="Unassembled WGS sequence"/>
</dbReference>
<dbReference type="AlphaFoldDB" id="A0A941GWB7"/>
<feature type="region of interest" description="Disordered" evidence="1">
    <location>
        <begin position="1"/>
        <end position="22"/>
    </location>
</feature>
<name>A0A941GWB7_9CHRO</name>
<reference evidence="2" key="1">
    <citation type="submission" date="2021-02" db="EMBL/GenBank/DDBJ databases">
        <title>Metagenome analyses of Stigonema ocellatum DSM 106950, Chlorogloea purpurea SAG 13.99 and Gomphosphaeria aponina DSM 107014.</title>
        <authorList>
            <person name="Marter P."/>
            <person name="Huang S."/>
        </authorList>
    </citation>
    <scope>NUCLEOTIDE SEQUENCE</scope>
    <source>
        <strain evidence="2">JP213</strain>
    </source>
</reference>
<gene>
    <name evidence="2" type="ORF">DSM107014_13620</name>
</gene>
<accession>A0A941GWB7</accession>
<protein>
    <submittedName>
        <fullName evidence="2">Uncharacterized protein</fullName>
    </submittedName>
</protein>
<sequence>MLEKTLLLNQNPPPPGEKGEAVPEQSTINHQLSTINHQPSKLISQIIINMNITNISSLITILMLAAPGQTTINYQPSTINHQPSTINHQLIYAETAEINHTLSREEGESYDVFVVRSENLAKITTDSRFEQDKLATIIKVTILGESGGAIAPILSLEVSRQDWIMNPNPQSWITYFPGSKLLLGFEQTTPPGETPPTQTLDFLQKSISREKRRRE</sequence>